<keyword evidence="4" id="KW-0472">Membrane</keyword>
<keyword evidence="6" id="KW-1185">Reference proteome</keyword>
<protein>
    <submittedName>
        <fullName evidence="5">Prepilin-type N-terminal cleavage/methylation domain-containing protein</fullName>
    </submittedName>
</protein>
<evidence type="ECO:0000313" key="6">
    <source>
        <dbReference type="Proteomes" id="UP000760472"/>
    </source>
</evidence>
<dbReference type="InterPro" id="IPR012902">
    <property type="entry name" value="N_methyl_site"/>
</dbReference>
<dbReference type="PANTHER" id="PTHR30093:SF34">
    <property type="entry name" value="PREPILIN PEPTIDASE-DEPENDENT PROTEIN D"/>
    <property type="match status" value="1"/>
</dbReference>
<dbReference type="PANTHER" id="PTHR30093">
    <property type="entry name" value="GENERAL SECRETION PATHWAY PROTEIN G"/>
    <property type="match status" value="1"/>
</dbReference>
<keyword evidence="2" id="KW-0488">Methylation</keyword>
<keyword evidence="3" id="KW-0281">Fimbrium</keyword>
<reference evidence="5 6" key="1">
    <citation type="submission" date="2021-02" db="EMBL/GenBank/DDBJ databases">
        <title>A novel species of genus Amphritea isolated from a fishpond in China.</title>
        <authorList>
            <person name="Lu H."/>
        </authorList>
    </citation>
    <scope>NUCLEOTIDE SEQUENCE [LARGE SCALE GENOMIC DNA]</scope>
    <source>
        <strain evidence="5 6">RP18W</strain>
    </source>
</reference>
<evidence type="ECO:0000313" key="5">
    <source>
        <dbReference type="EMBL" id="MBN0987697.1"/>
    </source>
</evidence>
<comment type="similarity">
    <text evidence="1 3">Belongs to the N-Me-Phe pilin family.</text>
</comment>
<gene>
    <name evidence="5" type="ORF">JW498_10005</name>
</gene>
<dbReference type="PROSITE" id="PS00409">
    <property type="entry name" value="PROKAR_NTER_METHYL"/>
    <property type="match status" value="1"/>
</dbReference>
<dbReference type="EMBL" id="JAFFZP010000013">
    <property type="protein sequence ID" value="MBN0987697.1"/>
    <property type="molecule type" value="Genomic_DNA"/>
</dbReference>
<organism evidence="5 6">
    <name type="scientific">Amphritea pacifica</name>
    <dbReference type="NCBI Taxonomy" id="2811233"/>
    <lineage>
        <taxon>Bacteria</taxon>
        <taxon>Pseudomonadati</taxon>
        <taxon>Pseudomonadota</taxon>
        <taxon>Gammaproteobacteria</taxon>
        <taxon>Oceanospirillales</taxon>
        <taxon>Oceanospirillaceae</taxon>
        <taxon>Amphritea</taxon>
    </lineage>
</organism>
<dbReference type="Proteomes" id="UP000760472">
    <property type="component" value="Unassembled WGS sequence"/>
</dbReference>
<sequence>MKNTIKQQQGFTLIELMIVVAIIGILAAIALPAYQDYTTKARMAEVTLAASSCRTTITEKYQTSISGPGAGNWGCESSTATTQYVSGIATTANGAVRVGTTIVSGGYVYLEPMSDATTPLTVASMGVAVNRWRCGGSSDEMLKYLPGSCSYDYSTAPTGTFTAN</sequence>
<name>A0ABS2W8I9_9GAMM</name>
<dbReference type="SUPFAM" id="SSF54523">
    <property type="entry name" value="Pili subunits"/>
    <property type="match status" value="1"/>
</dbReference>
<evidence type="ECO:0000256" key="2">
    <source>
        <dbReference type="ARBA" id="ARBA00022481"/>
    </source>
</evidence>
<accession>A0ABS2W8I9</accession>
<dbReference type="RefSeq" id="WP_205213539.1">
    <property type="nucleotide sequence ID" value="NZ_JAFFZP010000013.1"/>
</dbReference>
<dbReference type="Gene3D" id="3.30.700.10">
    <property type="entry name" value="Glycoprotein, Type 4 Pilin"/>
    <property type="match status" value="1"/>
</dbReference>
<dbReference type="InterPro" id="IPR001082">
    <property type="entry name" value="Pilin"/>
</dbReference>
<keyword evidence="4" id="KW-1133">Transmembrane helix</keyword>
<dbReference type="NCBIfam" id="TIGR02532">
    <property type="entry name" value="IV_pilin_GFxxxE"/>
    <property type="match status" value="1"/>
</dbReference>
<dbReference type="Pfam" id="PF07963">
    <property type="entry name" value="N_methyl"/>
    <property type="match status" value="1"/>
</dbReference>
<feature type="transmembrane region" description="Helical" evidence="4">
    <location>
        <begin position="12"/>
        <end position="34"/>
    </location>
</feature>
<dbReference type="InterPro" id="IPR045584">
    <property type="entry name" value="Pilin-like"/>
</dbReference>
<evidence type="ECO:0000256" key="1">
    <source>
        <dbReference type="ARBA" id="ARBA00005233"/>
    </source>
</evidence>
<evidence type="ECO:0000256" key="3">
    <source>
        <dbReference type="RuleBase" id="RU000389"/>
    </source>
</evidence>
<dbReference type="Pfam" id="PF00114">
    <property type="entry name" value="Pilin"/>
    <property type="match status" value="1"/>
</dbReference>
<comment type="caution">
    <text evidence="5">The sequence shown here is derived from an EMBL/GenBank/DDBJ whole genome shotgun (WGS) entry which is preliminary data.</text>
</comment>
<evidence type="ECO:0000256" key="4">
    <source>
        <dbReference type="SAM" id="Phobius"/>
    </source>
</evidence>
<proteinExistence type="inferred from homology"/>
<keyword evidence="4" id="KW-0812">Transmembrane</keyword>